<feature type="domain" description="Rab-GAP TBC" evidence="3">
    <location>
        <begin position="219"/>
        <end position="448"/>
    </location>
</feature>
<dbReference type="PROSITE" id="PS50086">
    <property type="entry name" value="TBC_RABGAP"/>
    <property type="match status" value="1"/>
</dbReference>
<evidence type="ECO:0000259" key="3">
    <source>
        <dbReference type="PROSITE" id="PS50086"/>
    </source>
</evidence>
<dbReference type="AlphaFoldDB" id="A0A507C7F3"/>
<gene>
    <name evidence="4" type="ORF">SmJEL517_g02487</name>
</gene>
<dbReference type="EMBL" id="QEAO01000010">
    <property type="protein sequence ID" value="TPX35069.1"/>
    <property type="molecule type" value="Genomic_DNA"/>
</dbReference>
<feature type="region of interest" description="Disordered" evidence="2">
    <location>
        <begin position="67"/>
        <end position="101"/>
    </location>
</feature>
<dbReference type="Gene3D" id="1.10.472.80">
    <property type="entry name" value="Ypt/Rab-GAP domain of gyp1p, domain 3"/>
    <property type="match status" value="1"/>
</dbReference>
<accession>A0A507C7F3</accession>
<dbReference type="InterPro" id="IPR000195">
    <property type="entry name" value="Rab-GAP-TBC_dom"/>
</dbReference>
<dbReference type="InterPro" id="IPR035969">
    <property type="entry name" value="Rab-GAP_TBC_sf"/>
</dbReference>
<dbReference type="Proteomes" id="UP000319731">
    <property type="component" value="Unassembled WGS sequence"/>
</dbReference>
<dbReference type="SUPFAM" id="SSF47923">
    <property type="entry name" value="Ypt/Rab-GAP domain of gyp1p"/>
    <property type="match status" value="2"/>
</dbReference>
<dbReference type="SMART" id="SM00164">
    <property type="entry name" value="TBC"/>
    <property type="match status" value="1"/>
</dbReference>
<keyword evidence="1" id="KW-0343">GTPase activation</keyword>
<comment type="caution">
    <text evidence="4">The sequence shown here is derived from an EMBL/GenBank/DDBJ whole genome shotgun (WGS) entry which is preliminary data.</text>
</comment>
<keyword evidence="5" id="KW-1185">Reference proteome</keyword>
<dbReference type="GeneID" id="42003712"/>
<dbReference type="PANTHER" id="PTHR22957:SF502">
    <property type="entry name" value="SMALL G PROTEIN SIGNALING MODULATOR 2-RELATED"/>
    <property type="match status" value="1"/>
</dbReference>
<evidence type="ECO:0000256" key="1">
    <source>
        <dbReference type="ARBA" id="ARBA00022468"/>
    </source>
</evidence>
<sequence>MATFANISRASKNIAERILSHPVARTLLPYLQRELDPVGDQDMYYDQPARLYLAEWIRELQKADLAASRTGDAQPTPGLEGVGSSTDDSSEEEEDSISESSWIAIRQSTDLPRVHIAKQHVEGVVVESDACVVEGMERAINSPLLDIQNIVKQRRATTVLNDVIDTNTSLGTFEILSTDTTPPPPQPKREAPVTRSEWNDFSNGNISSSAIRRRIFSGGCVQEIRSDAWKFIFGLFAWDSTNEERERIMESRTDEYFSLKRRWIACLLQEQEEDPIKRDLDGKQTIKESFTRIEKDVIRTDRSHPLFNETIVKLPHPTDYSSYSPIVRLRDILMTYASISGDGYVQGMSDLCSPFLQVLDHEVEAYYCFLGLMKSMKDNFRHDGAGMRMQLELAESLVSVADAPLYSHLSQCDSINMFFVFRSLLIAFKREFDFNQLLTLWEAIWCNPYSKQFNIFVAFAVLEANRDSIIRYLLSFDEILKFVNSLAGKIDLDQTLETAELYCILLQQRAGSKMNISSEEDQYGNLFDLSELLKQLKSM</sequence>
<name>A0A507C7F3_9FUNG</name>
<dbReference type="OrthoDB" id="10264062at2759"/>
<evidence type="ECO:0000313" key="4">
    <source>
        <dbReference type="EMBL" id="TPX35069.1"/>
    </source>
</evidence>
<dbReference type="Gene3D" id="1.10.8.270">
    <property type="entry name" value="putative rabgap domain of human tbc1 domain family member 14 like domains"/>
    <property type="match status" value="1"/>
</dbReference>
<evidence type="ECO:0000256" key="2">
    <source>
        <dbReference type="SAM" id="MobiDB-lite"/>
    </source>
</evidence>
<feature type="compositionally biased region" description="Acidic residues" evidence="2">
    <location>
        <begin position="88"/>
        <end position="97"/>
    </location>
</feature>
<dbReference type="GO" id="GO:0005096">
    <property type="term" value="F:GTPase activator activity"/>
    <property type="evidence" value="ECO:0007669"/>
    <property type="project" value="UniProtKB-KW"/>
</dbReference>
<dbReference type="Pfam" id="PF00566">
    <property type="entry name" value="RabGAP-TBC"/>
    <property type="match status" value="1"/>
</dbReference>
<feature type="region of interest" description="Disordered" evidence="2">
    <location>
        <begin position="177"/>
        <end position="199"/>
    </location>
</feature>
<protein>
    <recommendedName>
        <fullName evidence="3">Rab-GAP TBC domain-containing protein</fullName>
    </recommendedName>
</protein>
<dbReference type="STRING" id="1806994.A0A507C7F3"/>
<dbReference type="PANTHER" id="PTHR22957">
    <property type="entry name" value="TBC1 DOMAIN FAMILY MEMBER GTPASE-ACTIVATING PROTEIN"/>
    <property type="match status" value="1"/>
</dbReference>
<reference evidence="4 5" key="1">
    <citation type="journal article" date="2019" name="Sci. Rep.">
        <title>Comparative genomics of chytrid fungi reveal insights into the obligate biotrophic and pathogenic lifestyle of Synchytrium endobioticum.</title>
        <authorList>
            <person name="van de Vossenberg B.T.L.H."/>
            <person name="Warris S."/>
            <person name="Nguyen H.D.T."/>
            <person name="van Gent-Pelzer M.P.E."/>
            <person name="Joly D.L."/>
            <person name="van de Geest H.C."/>
            <person name="Bonants P.J.M."/>
            <person name="Smith D.S."/>
            <person name="Levesque C.A."/>
            <person name="van der Lee T.A.J."/>
        </authorList>
    </citation>
    <scope>NUCLEOTIDE SEQUENCE [LARGE SCALE GENOMIC DNA]</scope>
    <source>
        <strain evidence="4 5">JEL517</strain>
    </source>
</reference>
<evidence type="ECO:0000313" key="5">
    <source>
        <dbReference type="Proteomes" id="UP000319731"/>
    </source>
</evidence>
<proteinExistence type="predicted"/>
<organism evidence="4 5">
    <name type="scientific">Synchytrium microbalum</name>
    <dbReference type="NCBI Taxonomy" id="1806994"/>
    <lineage>
        <taxon>Eukaryota</taxon>
        <taxon>Fungi</taxon>
        <taxon>Fungi incertae sedis</taxon>
        <taxon>Chytridiomycota</taxon>
        <taxon>Chytridiomycota incertae sedis</taxon>
        <taxon>Chytridiomycetes</taxon>
        <taxon>Synchytriales</taxon>
        <taxon>Synchytriaceae</taxon>
        <taxon>Synchytrium</taxon>
    </lineage>
</organism>
<dbReference type="RefSeq" id="XP_031025654.1">
    <property type="nucleotide sequence ID" value="XM_031168415.1"/>
</dbReference>